<dbReference type="Proteomes" id="UP000662747">
    <property type="component" value="Chromosome"/>
</dbReference>
<protein>
    <submittedName>
        <fullName evidence="2">Uncharacterized protein</fullName>
    </submittedName>
</protein>
<accession>A0ABX7PAG8</accession>
<evidence type="ECO:0000256" key="1">
    <source>
        <dbReference type="SAM" id="MobiDB-lite"/>
    </source>
</evidence>
<organism evidence="2 3">
    <name type="scientific">Pyxidicoccus parkwayensis</name>
    <dbReference type="NCBI Taxonomy" id="2813578"/>
    <lineage>
        <taxon>Bacteria</taxon>
        <taxon>Pseudomonadati</taxon>
        <taxon>Myxococcota</taxon>
        <taxon>Myxococcia</taxon>
        <taxon>Myxococcales</taxon>
        <taxon>Cystobacterineae</taxon>
        <taxon>Myxococcaceae</taxon>
        <taxon>Pyxidicoccus</taxon>
    </lineage>
</organism>
<reference evidence="2 3" key="1">
    <citation type="submission" date="2021-02" db="EMBL/GenBank/DDBJ databases">
        <title>De Novo genome assembly of isolated myxobacteria.</title>
        <authorList>
            <person name="Stevens D.C."/>
        </authorList>
    </citation>
    <scope>NUCLEOTIDE SEQUENCE [LARGE SCALE GENOMIC DNA]</scope>
    <source>
        <strain evidence="3">SCPEA02</strain>
    </source>
</reference>
<gene>
    <name evidence="2" type="ORF">JY651_22535</name>
</gene>
<dbReference type="EMBL" id="CP071090">
    <property type="protein sequence ID" value="QSQ27519.1"/>
    <property type="molecule type" value="Genomic_DNA"/>
</dbReference>
<name>A0ABX7PAG8_9BACT</name>
<feature type="region of interest" description="Disordered" evidence="1">
    <location>
        <begin position="93"/>
        <end position="116"/>
    </location>
</feature>
<evidence type="ECO:0000313" key="2">
    <source>
        <dbReference type="EMBL" id="QSQ27519.1"/>
    </source>
</evidence>
<keyword evidence="3" id="KW-1185">Reference proteome</keyword>
<evidence type="ECO:0000313" key="3">
    <source>
        <dbReference type="Proteomes" id="UP000662747"/>
    </source>
</evidence>
<proteinExistence type="predicted"/>
<sequence length="869" mass="96081">MRQVVCITREPGGLVALALSEAGAEPALARVPLHEVSEREAPGRSLLLAAWEALARTRGATAETLTHVLRVLLGTVQGDDVAARALGHPWVEPPPAPFRRTAAHPRGYRGTIHQPPKRRQPEALDIRLHLLHRRDVQALLETLRPCVTEAVSRMLSQGFSAERLPRMAAALASSARADVALAYHHGFTEARGAEVPAAFTRLGVLLTGGPEGSFVRLLALRGRLSIDTQPPVFAAVARLLLHRGPGAGLPWLEVAARLPPESHVPLLTALLEPGTAGADASAYDLDIEPFIAREHLWRVQYLQGLAAGYTREYLMSGFRLLAAWNLGSHSWLAWPRRSGFVPEACLSRLGAWLDAEGIGSYSVPRLWTLCGELPGFGERLASLPWDALSPAAVHELVELLRTLWDSQVERKVRLRWWSVARRVLPLLSRQLLRTPASHQARCIHMVYAAVAFDAPPWSVPDLRVTTVLAFSERVCKPPFQELDRLSFALEPLLRHAEPEIHRRLQAIPERSLLRFEHCCARHTQAGLVGEGMALLAPHDVGLVLDALERFPDVLGRTARLLGTLRRPVGRALLAGFARHPLVREDPFALPPERMVALLGQHCTEGVESPLPRKARLALEEGGTLSSGQLERSLRVASEGLPRLRLQLLARMAVDSLRGAMPADAREPRVLHALQMATLINENRRPLRRLLSRYFAGEHDFVLRHPRSREWFQRHPRVDAERWLTGPVLRREVPGVGLVTLALEQDVLEALRLGTLVGSCLGLNAVCDYSAASVVLDVNKRVLYARDARGQVLARQLLAISRDDQLVPFSVYPERTPQALQSLFLEYDLAFAEALGLPLSDGPVYPKVESVLSESFWHDGSWDLGGPRED</sequence>
<dbReference type="RefSeq" id="WP_206729040.1">
    <property type="nucleotide sequence ID" value="NZ_CP071090.1"/>
</dbReference>